<dbReference type="AlphaFoldDB" id="A0A1I8BYH8"/>
<dbReference type="WBParaSite" id="MhA1_Contig759.frz3.gene9">
    <property type="protein sequence ID" value="MhA1_Contig759.frz3.gene9"/>
    <property type="gene ID" value="MhA1_Contig759.frz3.gene9"/>
</dbReference>
<name>A0A1I8BYH8_MELHA</name>
<evidence type="ECO:0000256" key="1">
    <source>
        <dbReference type="SAM" id="Coils"/>
    </source>
</evidence>
<sequence length="99" mass="11619">MSSSSSQISSSDTNFEFTEEDYNKLLDENKVMKEKIVNLENGQDKLKEKCKTLRRKMRGNKQETDASKQKILDLEKKHNDLEKKNKDLAEQIEEILKIK</sequence>
<evidence type="ECO:0000313" key="2">
    <source>
        <dbReference type="Proteomes" id="UP000095281"/>
    </source>
</evidence>
<evidence type="ECO:0000313" key="3">
    <source>
        <dbReference type="WBParaSite" id="MhA1_Contig759.frz3.gene9"/>
    </source>
</evidence>
<dbReference type="Proteomes" id="UP000095281">
    <property type="component" value="Unplaced"/>
</dbReference>
<reference evidence="3" key="1">
    <citation type="submission" date="2016-11" db="UniProtKB">
        <authorList>
            <consortium name="WormBaseParasite"/>
        </authorList>
    </citation>
    <scope>IDENTIFICATION</scope>
</reference>
<accession>A0A1I8BYH8</accession>
<keyword evidence="1" id="KW-0175">Coiled coil</keyword>
<protein>
    <submittedName>
        <fullName evidence="3">BZIP domain-containing protein</fullName>
    </submittedName>
</protein>
<proteinExistence type="predicted"/>
<organism evidence="2 3">
    <name type="scientific">Meloidogyne hapla</name>
    <name type="common">Root-knot nematode worm</name>
    <dbReference type="NCBI Taxonomy" id="6305"/>
    <lineage>
        <taxon>Eukaryota</taxon>
        <taxon>Metazoa</taxon>
        <taxon>Ecdysozoa</taxon>
        <taxon>Nematoda</taxon>
        <taxon>Chromadorea</taxon>
        <taxon>Rhabditida</taxon>
        <taxon>Tylenchina</taxon>
        <taxon>Tylenchomorpha</taxon>
        <taxon>Tylenchoidea</taxon>
        <taxon>Meloidogynidae</taxon>
        <taxon>Meloidogyninae</taxon>
        <taxon>Meloidogyne</taxon>
    </lineage>
</organism>
<feature type="coiled-coil region" evidence="1">
    <location>
        <begin position="15"/>
        <end position="98"/>
    </location>
</feature>
<keyword evidence="2" id="KW-1185">Reference proteome</keyword>